<dbReference type="HOGENOM" id="CLU_460962_0_0_1"/>
<dbReference type="GO" id="GO:0004888">
    <property type="term" value="F:transmembrane signaling receptor activity"/>
    <property type="evidence" value="ECO:0007669"/>
    <property type="project" value="InterPro"/>
</dbReference>
<dbReference type="PANTHER" id="PTHR31627:SF12">
    <property type="entry name" value="SERPENTINE RECEPTOR CLASS GAMMA-11-RELATED"/>
    <property type="match status" value="1"/>
</dbReference>
<dbReference type="STRING" id="135651.G0P029"/>
<evidence type="ECO:0000313" key="9">
    <source>
        <dbReference type="Proteomes" id="UP000008068"/>
    </source>
</evidence>
<feature type="transmembrane region" description="Helical" evidence="6">
    <location>
        <begin position="61"/>
        <end position="89"/>
    </location>
</feature>
<dbReference type="PANTHER" id="PTHR31627">
    <property type="entry name" value="SERPENTINE RECEPTOR CLASS GAMMA-RELATED"/>
    <property type="match status" value="1"/>
</dbReference>
<accession>G0P029</accession>
<evidence type="ECO:0000259" key="7">
    <source>
        <dbReference type="Pfam" id="PF10328"/>
    </source>
</evidence>
<dbReference type="PRINTS" id="PR00698">
    <property type="entry name" value="TMPROTEINSRG"/>
</dbReference>
<dbReference type="InterPro" id="IPR000609">
    <property type="entry name" value="7TM_GPCR_serpentine_rcpt_Srg"/>
</dbReference>
<organism evidence="9">
    <name type="scientific">Caenorhabditis brenneri</name>
    <name type="common">Nematode worm</name>
    <dbReference type="NCBI Taxonomy" id="135651"/>
    <lineage>
        <taxon>Eukaryota</taxon>
        <taxon>Metazoa</taxon>
        <taxon>Ecdysozoa</taxon>
        <taxon>Nematoda</taxon>
        <taxon>Chromadorea</taxon>
        <taxon>Rhabditida</taxon>
        <taxon>Rhabditina</taxon>
        <taxon>Rhabditomorpha</taxon>
        <taxon>Rhabditoidea</taxon>
        <taxon>Rhabditidae</taxon>
        <taxon>Peloderinae</taxon>
        <taxon>Caenorhabditis</taxon>
    </lineage>
</organism>
<evidence type="ECO:0000256" key="2">
    <source>
        <dbReference type="ARBA" id="ARBA00005692"/>
    </source>
</evidence>
<feature type="domain" description="7TM GPCR serpentine receptor class x (Srx)" evidence="7">
    <location>
        <begin position="452"/>
        <end position="552"/>
    </location>
</feature>
<dbReference type="eggNOG" id="ENOG502TJEA">
    <property type="taxonomic scope" value="Eukaryota"/>
</dbReference>
<evidence type="ECO:0000256" key="5">
    <source>
        <dbReference type="ARBA" id="ARBA00023136"/>
    </source>
</evidence>
<feature type="transmembrane region" description="Helical" evidence="6">
    <location>
        <begin position="361"/>
        <end position="384"/>
    </location>
</feature>
<feature type="transmembrane region" description="Helical" evidence="6">
    <location>
        <begin position="269"/>
        <end position="291"/>
    </location>
</feature>
<dbReference type="GO" id="GO:0007606">
    <property type="term" value="P:sensory perception of chemical stimulus"/>
    <property type="evidence" value="ECO:0007669"/>
    <property type="project" value="UniProtKB-UniRule"/>
</dbReference>
<feature type="transmembrane region" description="Helical" evidence="6">
    <location>
        <begin position="27"/>
        <end position="49"/>
    </location>
</feature>
<keyword evidence="3 6" id="KW-0812">Transmembrane</keyword>
<dbReference type="OrthoDB" id="5854485at2759"/>
<feature type="transmembrane region" description="Helical" evidence="6">
    <location>
        <begin position="528"/>
        <end position="550"/>
    </location>
</feature>
<name>G0P029_CAEBE</name>
<dbReference type="InterPro" id="IPR019430">
    <property type="entry name" value="7TM_GPCR_serpentine_rcpt_Srx"/>
</dbReference>
<comment type="caution">
    <text evidence="6">Lacks conserved residue(s) required for the propagation of feature annotation.</text>
</comment>
<proteinExistence type="inferred from homology"/>
<keyword evidence="4 6" id="KW-1133">Transmembrane helix</keyword>
<evidence type="ECO:0000256" key="1">
    <source>
        <dbReference type="ARBA" id="ARBA00004141"/>
    </source>
</evidence>
<comment type="similarity">
    <text evidence="2 6">Belongs to the nematode receptor-like protein srg family.</text>
</comment>
<dbReference type="AlphaFoldDB" id="G0P029"/>
<dbReference type="GO" id="GO:0016020">
    <property type="term" value="C:membrane"/>
    <property type="evidence" value="ECO:0007669"/>
    <property type="project" value="UniProtKB-SubCell"/>
</dbReference>
<evidence type="ECO:0000256" key="3">
    <source>
        <dbReference type="ARBA" id="ARBA00022692"/>
    </source>
</evidence>
<feature type="transmembrane region" description="Helical" evidence="6">
    <location>
        <begin position="150"/>
        <end position="170"/>
    </location>
</feature>
<reference evidence="9" key="1">
    <citation type="submission" date="2011-07" db="EMBL/GenBank/DDBJ databases">
        <authorList>
            <consortium name="Caenorhabditis brenneri Sequencing and Analysis Consortium"/>
            <person name="Wilson R.K."/>
        </authorList>
    </citation>
    <scope>NUCLEOTIDE SEQUENCE [LARGE SCALE GENOMIC DNA]</scope>
    <source>
        <strain evidence="9">PB2801</strain>
    </source>
</reference>
<dbReference type="InterPro" id="IPR051119">
    <property type="entry name" value="Nematode_SR-like"/>
</dbReference>
<evidence type="ECO:0000313" key="8">
    <source>
        <dbReference type="EMBL" id="EGT41422.1"/>
    </source>
</evidence>
<comment type="subcellular location">
    <subcellularLocation>
        <location evidence="1">Membrane</location>
        <topology evidence="1">Multi-pass membrane protein</topology>
    </subcellularLocation>
</comment>
<keyword evidence="9" id="KW-1185">Reference proteome</keyword>
<feature type="transmembrane region" description="Helical" evidence="6">
    <location>
        <begin position="502"/>
        <end position="522"/>
    </location>
</feature>
<dbReference type="Proteomes" id="UP000008068">
    <property type="component" value="Unassembled WGS sequence"/>
</dbReference>
<feature type="transmembrane region" description="Helical" evidence="6">
    <location>
        <begin position="235"/>
        <end position="257"/>
    </location>
</feature>
<dbReference type="Pfam" id="PF10328">
    <property type="entry name" value="7TM_GPCR_Srx"/>
    <property type="match status" value="1"/>
</dbReference>
<dbReference type="Pfam" id="PF02118">
    <property type="entry name" value="Srg"/>
    <property type="match status" value="1"/>
</dbReference>
<feature type="transmembrane region" description="Helical" evidence="6">
    <location>
        <begin position="199"/>
        <end position="223"/>
    </location>
</feature>
<dbReference type="InParanoid" id="G0P029"/>
<evidence type="ECO:0000256" key="4">
    <source>
        <dbReference type="ARBA" id="ARBA00022989"/>
    </source>
</evidence>
<evidence type="ECO:0000256" key="6">
    <source>
        <dbReference type="RuleBase" id="RU280813"/>
    </source>
</evidence>
<keyword evidence="5 6" id="KW-0472">Membrane</keyword>
<protein>
    <recommendedName>
        <fullName evidence="6">Serpentine receptor class gamma</fullName>
    </recommendedName>
</protein>
<gene>
    <name evidence="8" type="ORF">CAEBREN_15254</name>
</gene>
<sequence>MSNNSDIDPIPIKCDGTYNSEFETLKFLAQFVYILPGIILNLAILQTVWFKNSKVYMNNSFFVIFSVDCVANTLILLSEGLAARFFIYVTPICPIVADYFANPLLVFKFMMILIFHSKICKSIIQALLVLNRMTCVLSPISHDSIWSKTILKIVVPLIFIIPICVDWNLAISRVFMRSTYGGLWVDYIKKVPWASQSRFQLVFILTAMTITFVCTLVTLVTLMKLPDRAKNLERAISNATVIISIGFSGTAAFQTVWLKHSKVYMENSFFVIFSVDCVVNTLILLTEGLMARPLLYIPPICPMIAGYFDMPMLTLKIIAILVFHAKICKSIIQALLVLYRMTCVLFPMRHALIWSKNTMKILVPLILLIPISVDWNIAISRVYVQGAYGGLWISYIKKISWASQSRFINVYDSHDNWHIGDIGDADEAPGEGQEFGESNIKCHYHLVNWVQWDRGVSVITLIINLLAAYKERKNSRILMDIAGMKKSVVQQKREWNFIKQTCFQGLSIFLGQFAYYVIAPIIGDSSQVALFVLATLWAFMLAMEGGIILASNREIRVVFKKSELKISKSYFEFFFSASSSIFVIGSRRSSTR</sequence>
<dbReference type="EMBL" id="GL379995">
    <property type="protein sequence ID" value="EGT41422.1"/>
    <property type="molecule type" value="Genomic_DNA"/>
</dbReference>